<dbReference type="GO" id="GO:0035869">
    <property type="term" value="C:ciliary transition zone"/>
    <property type="evidence" value="ECO:0007669"/>
    <property type="project" value="TreeGrafter"/>
</dbReference>
<keyword evidence="6" id="KW-1185">Reference proteome</keyword>
<dbReference type="InterPro" id="IPR035892">
    <property type="entry name" value="C2_domain_sf"/>
</dbReference>
<evidence type="ECO:0000256" key="1">
    <source>
        <dbReference type="SAM" id="MobiDB-lite"/>
    </source>
</evidence>
<dbReference type="InterPro" id="IPR028928">
    <property type="entry name" value="CC2D2AN-C2"/>
</dbReference>
<feature type="region of interest" description="Disordered" evidence="1">
    <location>
        <begin position="647"/>
        <end position="671"/>
    </location>
</feature>
<feature type="domain" description="CC2D2A N-terminal C2" evidence="2">
    <location>
        <begin position="106"/>
        <end position="216"/>
    </location>
</feature>
<dbReference type="Pfam" id="PF24656">
    <property type="entry name" value="CEPT76_peptidase"/>
    <property type="match status" value="1"/>
</dbReference>
<dbReference type="InterPro" id="IPR056288">
    <property type="entry name" value="CEP76_C"/>
</dbReference>
<comment type="caution">
    <text evidence="5">The sequence shown here is derived from an EMBL/GenBank/DDBJ whole genome shotgun (WGS) entry which is preliminary data.</text>
</comment>
<dbReference type="InterPro" id="IPR056290">
    <property type="entry name" value="CEPT76/DRC7_peptidase-like_dom"/>
</dbReference>
<proteinExistence type="predicted"/>
<dbReference type="AlphaFoldDB" id="A0A8K1C4Q3"/>
<feature type="region of interest" description="Disordered" evidence="1">
    <location>
        <begin position="722"/>
        <end position="742"/>
    </location>
</feature>
<evidence type="ECO:0000313" key="5">
    <source>
        <dbReference type="EMBL" id="TMW56288.1"/>
    </source>
</evidence>
<dbReference type="OrthoDB" id="2162143at2759"/>
<evidence type="ECO:0000313" key="6">
    <source>
        <dbReference type="Proteomes" id="UP000794436"/>
    </source>
</evidence>
<dbReference type="PANTHER" id="PTHR20837:SF0">
    <property type="entry name" value="COILED-COIL AND C2 DOMAIN-CONTAINING PROTEIN 2A"/>
    <property type="match status" value="1"/>
</dbReference>
<dbReference type="PANTHER" id="PTHR20837">
    <property type="entry name" value="CENTROSOMAL PROTEIN-RELATED"/>
    <property type="match status" value="1"/>
</dbReference>
<dbReference type="GO" id="GO:1904491">
    <property type="term" value="P:protein localization to ciliary transition zone"/>
    <property type="evidence" value="ECO:0007669"/>
    <property type="project" value="TreeGrafter"/>
</dbReference>
<dbReference type="Gene3D" id="3.10.620.30">
    <property type="match status" value="1"/>
</dbReference>
<dbReference type="Pfam" id="PF24652">
    <property type="entry name" value="CEP76_C"/>
    <property type="match status" value="1"/>
</dbReference>
<dbReference type="Pfam" id="PF15625">
    <property type="entry name" value="CC2D2AN-C2"/>
    <property type="match status" value="1"/>
</dbReference>
<dbReference type="Proteomes" id="UP000794436">
    <property type="component" value="Unassembled WGS sequence"/>
</dbReference>
<name>A0A8K1C4Q3_PYTOL</name>
<sequence length="1160" mass="132113">MELLKTRLESLQAKDQCLNSVLTLDVYELESGQSANNSAARTQIHWSDRWNCLARRSDRPWPTRFYIALHINGHEAARTKVQSWRSNAKSPASKKHDVSHCTSGVIEFQELLQVRLLHFPESVSVQVYEKGVLADTLLSTAPIPLLIPGDEVQHRSNSASATPAASFAPTSEWYQFSSMKAIPRSRWHTSFLNSTLLNNLERRPHGRVRIQVAWVPPKSSNNSIQENESGLCLDKLVVPPLHRALKPLGKEKHLVGPRINTRRKTDNHQPPKRGFSYEQDFLVHIDRLPMSSVDRKNPENLAVVRLQDHIQGNSSRKQQRGVFRTSTLATDTCLGVSSGGTTTLSKRNYLLQLRNREHVAKHGTSVSYAMGIIDHRNESSQKDANPLFYEPMPLLEEEITANERFLIFLRPEIPAFDRQERVTDANQGERYSTDRLRKTHLVKIQDFLDRVKATQLLKQHAMAPRERTKTLASIIQEQPLPLLPGSMDLSGLARLFARRRRLRPQAQKRIEPTTVAEWPRQCNLYIQIKHATNVPIRHRYDKKSERIRRRRRSEKIEVKETDDDGAEKRPEGEESHVFVELAFQGRRRRSTSVVVSAAGAANAVWMETFVVPFHPPLGDWSPESILRSQDVIRVSLFDQLVVGSSNSAGDDGWQVPPADTSESRDEAAPNSQRTALFHHEHRFLGSLEVPFTTLYHNHCTLDATLRCEVPVVHLGYANAKEVGHTSDDNSSSALTSEKDEDGVLKSSREATFLSLMMTLGPLLPQPVKAFEDVLALPSTGDRSTADFVKYARDWMTTTHSTNPATRRRDFQVFVRNLTNGKTFITQYLTPQAPPSTLKVTSGETRVLSVQSIVRYVKLIPFLDDWHLFDGELDVWSTSQELLEINAGDCEEHAVLLCNYLQWLDRDEPSRRSYLVLGNAVPEGSTVYVLRQDAYKIPQRSVLWNASTGVGYSVLDDRCPMLDVSLVVSSDNVYANLQQVKRLVDLNWEIETNLKAWKPFFNTTFKKEQASLPNIQPRDLQYAETPSELVQQVESELRETLKLEIRRWRSTRFTTTFNIDLSIKLRTVLEDLERSAQGRQPRRGEKETRDPMEQVIKTKDVSGMPLNITFTDISKVITMVKNTHVHWNDHPDVEFALAVYAHGYPNCVLSVWVYLVSLVPR</sequence>
<feature type="domain" description="CEP76/DRC7 peptidase-like" evidence="4">
    <location>
        <begin position="873"/>
        <end position="999"/>
    </location>
</feature>
<protein>
    <recommendedName>
        <fullName evidence="7">C2 domain-containing protein</fullName>
    </recommendedName>
</protein>
<evidence type="ECO:0008006" key="7">
    <source>
        <dbReference type="Google" id="ProtNLM"/>
    </source>
</evidence>
<dbReference type="Gene3D" id="2.60.40.150">
    <property type="entry name" value="C2 domain"/>
    <property type="match status" value="1"/>
</dbReference>
<reference evidence="5" key="1">
    <citation type="submission" date="2019-03" db="EMBL/GenBank/DDBJ databases">
        <title>Long read genome sequence of the mycoparasitic Pythium oligandrum ATCC 38472 isolated from sugarbeet rhizosphere.</title>
        <authorList>
            <person name="Gaulin E."/>
        </authorList>
    </citation>
    <scope>NUCLEOTIDE SEQUENCE</scope>
    <source>
        <strain evidence="5">ATCC 38472_TT</strain>
    </source>
</reference>
<organism evidence="5 6">
    <name type="scientific">Pythium oligandrum</name>
    <name type="common">Mycoparasitic fungus</name>
    <dbReference type="NCBI Taxonomy" id="41045"/>
    <lineage>
        <taxon>Eukaryota</taxon>
        <taxon>Sar</taxon>
        <taxon>Stramenopiles</taxon>
        <taxon>Oomycota</taxon>
        <taxon>Peronosporomycetes</taxon>
        <taxon>Pythiales</taxon>
        <taxon>Pythiaceae</taxon>
        <taxon>Pythium</taxon>
    </lineage>
</organism>
<feature type="region of interest" description="Disordered" evidence="1">
    <location>
        <begin position="545"/>
        <end position="574"/>
    </location>
</feature>
<evidence type="ECO:0000259" key="3">
    <source>
        <dbReference type="Pfam" id="PF24652"/>
    </source>
</evidence>
<dbReference type="GO" id="GO:1905515">
    <property type="term" value="P:non-motile cilium assembly"/>
    <property type="evidence" value="ECO:0007669"/>
    <property type="project" value="TreeGrafter"/>
</dbReference>
<accession>A0A8K1C4Q3</accession>
<feature type="domain" description="Centrosomal protein of 76 kDa C-terminal" evidence="3">
    <location>
        <begin position="1029"/>
        <end position="1154"/>
    </location>
</feature>
<dbReference type="EMBL" id="SPLM01000146">
    <property type="protein sequence ID" value="TMW56288.1"/>
    <property type="molecule type" value="Genomic_DNA"/>
</dbReference>
<evidence type="ECO:0000259" key="4">
    <source>
        <dbReference type="Pfam" id="PF24656"/>
    </source>
</evidence>
<gene>
    <name evidence="5" type="ORF">Poli38472_008936</name>
</gene>
<dbReference type="InterPro" id="IPR052434">
    <property type="entry name" value="Tectonic-like_complex_comp"/>
</dbReference>
<evidence type="ECO:0000259" key="2">
    <source>
        <dbReference type="Pfam" id="PF15625"/>
    </source>
</evidence>